<dbReference type="RefSeq" id="WP_380915457.1">
    <property type="nucleotide sequence ID" value="NZ_JBHTLS010000135.1"/>
</dbReference>
<reference evidence="2" key="1">
    <citation type="journal article" date="2019" name="Int. J. Syst. Evol. Microbiol.">
        <title>The Global Catalogue of Microorganisms (GCM) 10K type strain sequencing project: providing services to taxonomists for standard genome sequencing and annotation.</title>
        <authorList>
            <consortium name="The Broad Institute Genomics Platform"/>
            <consortium name="The Broad Institute Genome Sequencing Center for Infectious Disease"/>
            <person name="Wu L."/>
            <person name="Ma J."/>
        </authorList>
    </citation>
    <scope>NUCLEOTIDE SEQUENCE [LARGE SCALE GENOMIC DNA]</scope>
    <source>
        <strain evidence="2">CCUG 54329</strain>
    </source>
</reference>
<gene>
    <name evidence="1" type="ORF">ACFQ24_21730</name>
</gene>
<dbReference type="Pfam" id="PF10983">
    <property type="entry name" value="DUF2793"/>
    <property type="match status" value="1"/>
</dbReference>
<evidence type="ECO:0000313" key="2">
    <source>
        <dbReference type="Proteomes" id="UP001597203"/>
    </source>
</evidence>
<sequence>MDKTPRWALPMLFAGQAQKELFHNEALTLIDALLHGRAQSADVAVPPSAPEPGQCWVVADGASGAWEDHEGDIACWTEGGWRFLMPKAGLFIDLADRGHAIFHDGSQWRDGAIRNDGLYVEDERVVSERQAAIAAPFGGATIDAEARATIAAILAALRAHGLIAA</sequence>
<name>A0ABW3P8Q2_9SPHN</name>
<comment type="caution">
    <text evidence="1">The sequence shown here is derived from an EMBL/GenBank/DDBJ whole genome shotgun (WGS) entry which is preliminary data.</text>
</comment>
<protein>
    <submittedName>
        <fullName evidence="1">DUF2793 domain-containing protein</fullName>
    </submittedName>
</protein>
<dbReference type="EMBL" id="JBHTLS010000135">
    <property type="protein sequence ID" value="MFD1107498.1"/>
    <property type="molecule type" value="Genomic_DNA"/>
</dbReference>
<accession>A0ABW3P8Q2</accession>
<organism evidence="1 2">
    <name type="scientific">Sphingobium olei</name>
    <dbReference type="NCBI Taxonomy" id="420955"/>
    <lineage>
        <taxon>Bacteria</taxon>
        <taxon>Pseudomonadati</taxon>
        <taxon>Pseudomonadota</taxon>
        <taxon>Alphaproteobacteria</taxon>
        <taxon>Sphingomonadales</taxon>
        <taxon>Sphingomonadaceae</taxon>
        <taxon>Sphingobium</taxon>
    </lineage>
</organism>
<proteinExistence type="predicted"/>
<dbReference type="Proteomes" id="UP001597203">
    <property type="component" value="Unassembled WGS sequence"/>
</dbReference>
<keyword evidence="2" id="KW-1185">Reference proteome</keyword>
<dbReference type="InterPro" id="IPR021251">
    <property type="entry name" value="DUF2793"/>
</dbReference>
<evidence type="ECO:0000313" key="1">
    <source>
        <dbReference type="EMBL" id="MFD1107498.1"/>
    </source>
</evidence>